<comment type="activity regulation">
    <text evidence="13">Mycophenolic acid (MPA) is a non-competitive inhibitor that prevents formation of the closed enzyme conformation by binding to the same site as the amobile flap. In contrast, mizoribine monophosphate (MZP) is a competitive inhibitor that induces the closed conformation. MPA is a potent inhibitor of mammalian IMPDHs but a poor inhibitor of the bacterial enzymes. MZP is a more potent inhibitor of bacterial IMPDH.</text>
</comment>
<evidence type="ECO:0000256" key="10">
    <source>
        <dbReference type="ARBA" id="ARBA00023122"/>
    </source>
</evidence>
<keyword evidence="9 13" id="KW-0520">NAD</keyword>
<dbReference type="EMBL" id="CP115612">
    <property type="protein sequence ID" value="WBW73065.1"/>
    <property type="molecule type" value="Genomic_DNA"/>
</dbReference>
<dbReference type="GO" id="GO:0000166">
    <property type="term" value="F:nucleotide binding"/>
    <property type="evidence" value="ECO:0007669"/>
    <property type="project" value="UniProtKB-UniRule"/>
</dbReference>
<dbReference type="Proteomes" id="UP001212411">
    <property type="component" value="Chromosome 2"/>
</dbReference>
<dbReference type="GO" id="GO:0006177">
    <property type="term" value="P:GMP biosynthetic process"/>
    <property type="evidence" value="ECO:0007669"/>
    <property type="project" value="UniProtKB-UniRule"/>
</dbReference>
<dbReference type="Pfam" id="PF00571">
    <property type="entry name" value="CBS"/>
    <property type="match status" value="2"/>
</dbReference>
<proteinExistence type="inferred from homology"/>
<dbReference type="InterPro" id="IPR001093">
    <property type="entry name" value="IMP_DH_GMPRt"/>
</dbReference>
<dbReference type="GO" id="GO:0006183">
    <property type="term" value="P:GTP biosynthetic process"/>
    <property type="evidence" value="ECO:0007669"/>
    <property type="project" value="TreeGrafter"/>
</dbReference>
<reference evidence="20 21" key="1">
    <citation type="journal article" date="2023" name="G3 (Bethesda)">
        <title>A high-quality reference genome for the fission yeast Schizosaccharomyces osmophilus.</title>
        <authorList>
            <person name="Jia G.S."/>
            <person name="Zhang W.C."/>
            <person name="Liang Y."/>
            <person name="Liu X.H."/>
            <person name="Rhind N."/>
            <person name="Pidoux A."/>
            <person name="Brysch-Herzberg M."/>
            <person name="Du L.L."/>
        </authorList>
    </citation>
    <scope>NUCLEOTIDE SEQUENCE [LARGE SCALE GENOMIC DNA]</scope>
    <source>
        <strain evidence="20 21">CBS 15793</strain>
    </source>
</reference>
<dbReference type="SMART" id="SM01240">
    <property type="entry name" value="IMPDH"/>
    <property type="match status" value="1"/>
</dbReference>
<evidence type="ECO:0000256" key="5">
    <source>
        <dbReference type="ARBA" id="ARBA00022749"/>
    </source>
</evidence>
<feature type="active site" description="Proton acceptor" evidence="13 14">
    <location>
        <position position="438"/>
    </location>
</feature>
<evidence type="ECO:0000256" key="13">
    <source>
        <dbReference type="HAMAP-Rule" id="MF_03156"/>
    </source>
</evidence>
<feature type="binding site" evidence="13 15">
    <location>
        <begin position="279"/>
        <end position="281"/>
    </location>
    <ligand>
        <name>NAD(+)</name>
        <dbReference type="ChEBI" id="CHEBI:57540"/>
    </ligand>
</feature>
<evidence type="ECO:0000256" key="14">
    <source>
        <dbReference type="PIRSR" id="PIRSR000130-1"/>
    </source>
</evidence>
<dbReference type="PANTHER" id="PTHR11911:SF111">
    <property type="entry name" value="INOSINE-5'-MONOPHOSPHATE DEHYDROGENASE"/>
    <property type="match status" value="1"/>
</dbReference>
<accession>A0AAE9WBC6</accession>
<feature type="binding site" evidence="13 15">
    <location>
        <begin position="329"/>
        <end position="331"/>
    </location>
    <ligand>
        <name>NAD(+)</name>
        <dbReference type="ChEBI" id="CHEBI:57540"/>
    </ligand>
</feature>
<evidence type="ECO:0000256" key="4">
    <source>
        <dbReference type="ARBA" id="ARBA00022723"/>
    </source>
</evidence>
<dbReference type="KEGG" id="som:SOMG_03106"/>
<evidence type="ECO:0000256" key="17">
    <source>
        <dbReference type="PROSITE-ProRule" id="PRU00703"/>
    </source>
</evidence>
<dbReference type="RefSeq" id="XP_056037308.1">
    <property type="nucleotide sequence ID" value="XM_056181897.1"/>
</dbReference>
<feature type="binding site" description="in other chain" evidence="13 16">
    <location>
        <position position="333"/>
    </location>
    <ligand>
        <name>K(+)</name>
        <dbReference type="ChEBI" id="CHEBI:29103"/>
        <note>ligand shared between two tetrameric partners</note>
    </ligand>
</feature>
<evidence type="ECO:0000256" key="3">
    <source>
        <dbReference type="ARBA" id="ARBA00022490"/>
    </source>
</evidence>
<keyword evidence="10 17" id="KW-0129">CBS domain</keyword>
<keyword evidence="3 13" id="KW-0963">Cytoplasm</keyword>
<feature type="binding site" description="in other chain" evidence="13 16">
    <location>
        <position position="331"/>
    </location>
    <ligand>
        <name>K(+)</name>
        <dbReference type="ChEBI" id="CHEBI:29103"/>
        <note>ligand shared between two tetrameric partners</note>
    </ligand>
</feature>
<evidence type="ECO:0000256" key="9">
    <source>
        <dbReference type="ARBA" id="ARBA00023027"/>
    </source>
</evidence>
<name>A0AAE9WBC6_9SCHI</name>
<evidence type="ECO:0000256" key="2">
    <source>
        <dbReference type="ARBA" id="ARBA00005502"/>
    </source>
</evidence>
<dbReference type="InterPro" id="IPR013785">
    <property type="entry name" value="Aldolase_TIM"/>
</dbReference>
<protein>
    <recommendedName>
        <fullName evidence="13">Inosine-5'-monophosphate dehydrogenase</fullName>
        <shortName evidence="13">IMP dehydrogenase</shortName>
        <shortName evidence="13">IMPD</shortName>
        <shortName evidence="13">IMPDH</shortName>
        <ecNumber evidence="13">1.1.1.205</ecNumber>
    </recommendedName>
</protein>
<evidence type="ECO:0000313" key="21">
    <source>
        <dbReference type="Proteomes" id="UP001212411"/>
    </source>
</evidence>
<evidence type="ECO:0000313" key="20">
    <source>
        <dbReference type="EMBL" id="WBW73065.1"/>
    </source>
</evidence>
<evidence type="ECO:0000256" key="15">
    <source>
        <dbReference type="PIRSR" id="PIRSR000130-3"/>
    </source>
</evidence>
<dbReference type="AlphaFoldDB" id="A0AAE9WBC6"/>
<evidence type="ECO:0000256" key="8">
    <source>
        <dbReference type="ARBA" id="ARBA00023002"/>
    </source>
</evidence>
<comment type="subcellular location">
    <subcellularLocation>
        <location evidence="1 13">Cytoplasm</location>
    </subcellularLocation>
</comment>
<dbReference type="SUPFAM" id="SSF51412">
    <property type="entry name" value="Inosine monophosphate dehydrogenase (IMPDH)"/>
    <property type="match status" value="1"/>
</dbReference>
<comment type="caution">
    <text evidence="13">Lacks conserved residue(s) required for the propagation of feature annotation.</text>
</comment>
<evidence type="ECO:0000256" key="7">
    <source>
        <dbReference type="ARBA" id="ARBA00022958"/>
    </source>
</evidence>
<keyword evidence="8 13" id="KW-0560">Oxidoreductase</keyword>
<dbReference type="InterPro" id="IPR000644">
    <property type="entry name" value="CBS_dom"/>
</dbReference>
<comment type="similarity">
    <text evidence="2 13 18">Belongs to the IMPDH/GMPR family.</text>
</comment>
<dbReference type="PANTHER" id="PTHR11911">
    <property type="entry name" value="INOSINE-5-MONOPHOSPHATE DEHYDROGENASE RELATED"/>
    <property type="match status" value="1"/>
</dbReference>
<evidence type="ECO:0000256" key="18">
    <source>
        <dbReference type="RuleBase" id="RU003927"/>
    </source>
</evidence>
<keyword evidence="21" id="KW-1185">Reference proteome</keyword>
<feature type="binding site" evidence="13">
    <location>
        <position position="450"/>
    </location>
    <ligand>
        <name>IMP</name>
        <dbReference type="ChEBI" id="CHEBI:58053"/>
    </ligand>
</feature>
<dbReference type="SUPFAM" id="SSF54631">
    <property type="entry name" value="CBS-domain pair"/>
    <property type="match status" value="1"/>
</dbReference>
<evidence type="ECO:0000259" key="19">
    <source>
        <dbReference type="PROSITE" id="PS51371"/>
    </source>
</evidence>
<keyword evidence="5 13" id="KW-0332">GMP biosynthesis</keyword>
<evidence type="ECO:0000256" key="12">
    <source>
        <dbReference type="ARBA" id="ARBA00062187"/>
    </source>
</evidence>
<dbReference type="FunFam" id="3.20.20.70:FF:000007">
    <property type="entry name" value="Chromosome 19 SCAF14664, whole genome shotgun sequence"/>
    <property type="match status" value="1"/>
</dbReference>
<feature type="domain" description="CBS" evidence="19">
    <location>
        <begin position="184"/>
        <end position="241"/>
    </location>
</feature>
<comment type="catalytic activity">
    <reaction evidence="11 13">
        <text>IMP + NAD(+) + H2O = XMP + NADH + H(+)</text>
        <dbReference type="Rhea" id="RHEA:11708"/>
        <dbReference type="ChEBI" id="CHEBI:15377"/>
        <dbReference type="ChEBI" id="CHEBI:15378"/>
        <dbReference type="ChEBI" id="CHEBI:57464"/>
        <dbReference type="ChEBI" id="CHEBI:57540"/>
        <dbReference type="ChEBI" id="CHEBI:57945"/>
        <dbReference type="ChEBI" id="CHEBI:58053"/>
        <dbReference type="EC" id="1.1.1.205"/>
    </reaction>
</comment>
<dbReference type="GO" id="GO:0005737">
    <property type="term" value="C:cytoplasm"/>
    <property type="evidence" value="ECO:0007669"/>
    <property type="project" value="UniProtKB-SubCell"/>
</dbReference>
<dbReference type="CDD" id="cd00381">
    <property type="entry name" value="IMPDH"/>
    <property type="match status" value="1"/>
</dbReference>
<evidence type="ECO:0000256" key="1">
    <source>
        <dbReference type="ARBA" id="ARBA00004496"/>
    </source>
</evidence>
<feature type="binding site" evidence="13">
    <location>
        <begin position="416"/>
        <end position="420"/>
    </location>
    <ligand>
        <name>IMP</name>
        <dbReference type="ChEBI" id="CHEBI:58053"/>
    </ligand>
</feature>
<dbReference type="GeneID" id="80876586"/>
<organism evidence="20 21">
    <name type="scientific">Schizosaccharomyces osmophilus</name>
    <dbReference type="NCBI Taxonomy" id="2545709"/>
    <lineage>
        <taxon>Eukaryota</taxon>
        <taxon>Fungi</taxon>
        <taxon>Dikarya</taxon>
        <taxon>Ascomycota</taxon>
        <taxon>Taphrinomycotina</taxon>
        <taxon>Schizosaccharomycetes</taxon>
        <taxon>Schizosaccharomycetales</taxon>
        <taxon>Schizosaccharomycetaceae</taxon>
        <taxon>Schizosaccharomyces</taxon>
    </lineage>
</organism>
<feature type="domain" description="CBS" evidence="19">
    <location>
        <begin position="121"/>
        <end position="182"/>
    </location>
</feature>
<feature type="active site" description="Thioimidate intermediate" evidence="13 14">
    <location>
        <position position="336"/>
    </location>
</feature>
<dbReference type="SMART" id="SM00116">
    <property type="entry name" value="CBS"/>
    <property type="match status" value="2"/>
</dbReference>
<dbReference type="Gene3D" id="3.20.20.70">
    <property type="entry name" value="Aldolase class I"/>
    <property type="match status" value="1"/>
</dbReference>
<feature type="binding site" evidence="13">
    <location>
        <begin position="392"/>
        <end position="393"/>
    </location>
    <ligand>
        <name>IMP</name>
        <dbReference type="ChEBI" id="CHEBI:58053"/>
    </ligand>
</feature>
<dbReference type="HAMAP" id="MF_01964">
    <property type="entry name" value="IMPDH"/>
    <property type="match status" value="1"/>
</dbReference>
<dbReference type="GO" id="GO:0046872">
    <property type="term" value="F:metal ion binding"/>
    <property type="evidence" value="ECO:0007669"/>
    <property type="project" value="UniProtKB-UniRule"/>
</dbReference>
<evidence type="ECO:0000256" key="16">
    <source>
        <dbReference type="PIRSR" id="PIRSR000130-4"/>
    </source>
</evidence>
<feature type="binding site" evidence="13">
    <location>
        <begin position="369"/>
        <end position="371"/>
    </location>
    <ligand>
        <name>IMP</name>
        <dbReference type="ChEBI" id="CHEBI:58053"/>
    </ligand>
</feature>
<comment type="pathway">
    <text evidence="13">Purine metabolism; XMP biosynthesis via de novo pathway; XMP from IMP: step 1/1.</text>
</comment>
<dbReference type="InterPro" id="IPR005990">
    <property type="entry name" value="IMP_DH"/>
</dbReference>
<evidence type="ECO:0000256" key="11">
    <source>
        <dbReference type="ARBA" id="ARBA00048028"/>
    </source>
</evidence>
<comment type="cofactor">
    <cofactor evidence="13">
        <name>K(+)</name>
        <dbReference type="ChEBI" id="CHEBI:29103"/>
    </cofactor>
</comment>
<dbReference type="GO" id="GO:0003938">
    <property type="term" value="F:IMP dehydrogenase activity"/>
    <property type="evidence" value="ECO:0007669"/>
    <property type="project" value="UniProtKB-UniRule"/>
</dbReference>
<keyword evidence="6 13" id="KW-0658">Purine biosynthesis</keyword>
<dbReference type="InterPro" id="IPR046342">
    <property type="entry name" value="CBS_dom_sf"/>
</dbReference>
<dbReference type="NCBIfam" id="TIGR01302">
    <property type="entry name" value="IMP_dehydrog"/>
    <property type="match status" value="1"/>
</dbReference>
<evidence type="ECO:0000256" key="6">
    <source>
        <dbReference type="ARBA" id="ARBA00022755"/>
    </source>
</evidence>
<feature type="binding site" description="in other chain" evidence="13 16">
    <location>
        <position position="336"/>
    </location>
    <ligand>
        <name>K(+)</name>
        <dbReference type="ChEBI" id="CHEBI:29103"/>
        <note>ligand shared between two tetrameric partners</note>
    </ligand>
</feature>
<dbReference type="PIRSF" id="PIRSF000130">
    <property type="entry name" value="IMPDH"/>
    <property type="match status" value="1"/>
</dbReference>
<keyword evidence="7 13" id="KW-0630">Potassium</keyword>
<dbReference type="PROSITE" id="PS51371">
    <property type="entry name" value="CBS"/>
    <property type="match status" value="2"/>
</dbReference>
<comment type="subunit">
    <text evidence="12">Homotetramer. Seems to be able to form heterotetramers composed from more than 1 of the 3 IMPDH gene products (IMD2-4).</text>
</comment>
<comment type="function">
    <text evidence="13">Catalyzes the conversion of inosine 5'-phosphate (IMP) to xanthosine 5'-phosphate (XMP), the first committed and rate-limiting step in the de novo synthesis of guanine nucleotides, and therefore plays an important role in the regulation of cell growth.</text>
</comment>
<dbReference type="CDD" id="cd04601">
    <property type="entry name" value="CBS_pair_IMPDH"/>
    <property type="match status" value="1"/>
</dbReference>
<dbReference type="EC" id="1.1.1.205" evidence="13"/>
<gene>
    <name evidence="20" type="primary">gua1</name>
    <name evidence="20" type="ORF">SOMG_03106</name>
</gene>
<sequence length="523" mass="56775">MSVVKPYSEALDLLKKYEKKDGLSIDDLIRHNFQGGLTFNDFLILPGYIDFVPNSVSLETKISRNVTLKTPFVSSPMDTVTEDQMAIYMALSGGIGVIHHNCTAEEQADMVRKVKKYENGFITDPVVFSPEHTVGDVLKIKETKGFSGIPVTDTGKLRGKLIGIVTSRDVQFHRDVDSKVTEVMTKENLITTREGISLERANEILRNSKKGKLPVVDGDLNLVALLSLTDLMKNLNFPNASKSAETKQLMVAAAIGTRDDDRYRLKLLAEAGVDVVVIDSSQGNSCFQVEMIKFIKSNFPKLDVVAGNVVTREQAANLIAAGADGLRIGMGSGAACITQEVMACGRPQATAIAQVSEFASQFGVSVIADGGIQNIGHMVKSLTLGATAVMMGSLLAGTTESPGEYYVRDGQRYKSYRGMGSIAAMEGTGMNKNASTGRYFSENDAVRVAQGVSGLVVDKGSLLRFLPYLYTGLQHACQDIGVRSLEKLHEAVNAHDVRFELRSSAAIREGDIQGFATYEKRLY</sequence>
<keyword evidence="4 13" id="KW-0479">Metal-binding</keyword>
<dbReference type="Pfam" id="PF00478">
    <property type="entry name" value="IMPDH"/>
    <property type="match status" value="1"/>
</dbReference>